<dbReference type="Proteomes" id="UP000542434">
    <property type="component" value="Unassembled WGS sequence"/>
</dbReference>
<dbReference type="FunFam" id="3.10.250.10:FF:000002">
    <property type="entry name" value="Scavenger receptor cysteine-rich type 1 protein M130"/>
    <property type="match status" value="2"/>
</dbReference>
<reference evidence="14 15" key="1">
    <citation type="submission" date="2019-09" db="EMBL/GenBank/DDBJ databases">
        <title>Bird 10,000 Genomes (B10K) Project - Family phase.</title>
        <authorList>
            <person name="Zhang G."/>
        </authorList>
    </citation>
    <scope>NUCLEOTIDE SEQUENCE [LARGE SCALE GENOMIC DNA]</scope>
    <source>
        <strain evidence="14">B10K-DU-001-07</strain>
        <tissue evidence="14">Muscle</tissue>
    </source>
</reference>
<feature type="domain" description="SRCR" evidence="13">
    <location>
        <begin position="316"/>
        <end position="416"/>
    </location>
</feature>
<comment type="subcellular location">
    <subcellularLocation>
        <location evidence="1">Cell membrane</location>
        <topology evidence="1">Single-pass type I membrane protein</topology>
    </subcellularLocation>
    <subcellularLocation>
        <location evidence="2">Secreted</location>
    </subcellularLocation>
</comment>
<feature type="disulfide bond" evidence="12">
    <location>
        <begin position="282"/>
        <end position="292"/>
    </location>
</feature>
<keyword evidence="5" id="KW-0812">Transmembrane</keyword>
<dbReference type="PRINTS" id="PR00258">
    <property type="entry name" value="SPERACTRCPTR"/>
</dbReference>
<keyword evidence="11" id="KW-0325">Glycoprotein</keyword>
<comment type="caution">
    <text evidence="14">The sequence shown here is derived from an EMBL/GenBank/DDBJ whole genome shotgun (WGS) entry which is preliminary data.</text>
</comment>
<feature type="non-terminal residue" evidence="14">
    <location>
        <position position="641"/>
    </location>
</feature>
<dbReference type="Gene3D" id="3.10.250.10">
    <property type="entry name" value="SRCR-like domain"/>
    <property type="match status" value="6"/>
</dbReference>
<dbReference type="EMBL" id="VWZC01009712">
    <property type="protein sequence ID" value="NXF65286.1"/>
    <property type="molecule type" value="Genomic_DNA"/>
</dbReference>
<evidence type="ECO:0000256" key="10">
    <source>
        <dbReference type="ARBA" id="ARBA00023157"/>
    </source>
</evidence>
<feature type="disulfide bond" evidence="12">
    <location>
        <begin position="525"/>
        <end position="535"/>
    </location>
</feature>
<name>A0A7K8VGS8_9STRI</name>
<evidence type="ECO:0000256" key="11">
    <source>
        <dbReference type="ARBA" id="ARBA00023180"/>
    </source>
</evidence>
<feature type="domain" description="SRCR" evidence="13">
    <location>
        <begin position="456"/>
        <end position="554"/>
    </location>
</feature>
<accession>A0A7K8VGS8</accession>
<evidence type="ECO:0000256" key="8">
    <source>
        <dbReference type="ARBA" id="ARBA00022989"/>
    </source>
</evidence>
<dbReference type="SMART" id="SM00202">
    <property type="entry name" value="SR"/>
    <property type="match status" value="6"/>
</dbReference>
<feature type="domain" description="SRCR" evidence="13">
    <location>
        <begin position="109"/>
        <end position="210"/>
    </location>
</feature>
<evidence type="ECO:0000256" key="6">
    <source>
        <dbReference type="ARBA" id="ARBA00022729"/>
    </source>
</evidence>
<dbReference type="SUPFAM" id="SSF56487">
    <property type="entry name" value="SRCR-like"/>
    <property type="match status" value="6"/>
</dbReference>
<dbReference type="FunFam" id="3.10.250.10:FF:000012">
    <property type="entry name" value="CD163 molecule like 1"/>
    <property type="match status" value="1"/>
</dbReference>
<evidence type="ECO:0000256" key="5">
    <source>
        <dbReference type="ARBA" id="ARBA00022692"/>
    </source>
</evidence>
<dbReference type="PROSITE" id="PS00420">
    <property type="entry name" value="SRCR_1"/>
    <property type="match status" value="2"/>
</dbReference>
<keyword evidence="4" id="KW-0964">Secreted</keyword>
<evidence type="ECO:0000256" key="4">
    <source>
        <dbReference type="ARBA" id="ARBA00022525"/>
    </source>
</evidence>
<feature type="disulfide bond" evidence="12">
    <location>
        <begin position="42"/>
        <end position="103"/>
    </location>
</feature>
<keyword evidence="7" id="KW-0677">Repeat</keyword>
<feature type="disulfide bond" evidence="12">
    <location>
        <begin position="238"/>
        <end position="302"/>
    </location>
</feature>
<dbReference type="GO" id="GO:0005737">
    <property type="term" value="C:cytoplasm"/>
    <property type="evidence" value="ECO:0007669"/>
    <property type="project" value="UniProtKB-ARBA"/>
</dbReference>
<feature type="domain" description="SRCR" evidence="13">
    <location>
        <begin position="559"/>
        <end position="641"/>
    </location>
</feature>
<sequence>ELRLVGGGGRCAGRVEVKHDGKWGSVCVYDFDWDARWATVVCKQLGCGLVARASSYAPFGQGTGQIWLQPFFCRGSETELQDCPHFGWGKHFCGHERDAGVTCTDAVELRLVAGEGPCAGRVEVKLQGQWGSVGDDNWDINDAEVVCQQLGCGSAARAYLANTRFGSGDGVISLAVVDCRGDEAALWDSEIRGWGPYGGVHEFDTAVECQGFARLVGGDSACAGRLEVRRGQAWTGVCEDSVDVEVAQVVCRELGCGAVLAVPGPGRFEAGTGPLWQAGFKCAGTETLLATCTRQPPRSQDCAGPASIICSPYAGFRLADNSSDCAGRVEVEVGGMWGSLCATGWDLPDAHVLCHHLGCGPAATVPPGGSFGGGDGPLRQDTFGCIGSERHPGECPTAVLGEPACPPGYAAAVNCSGLRCAGTEENLAQCNISGTATAPTGSPEEVAVVCSGSRRVRLAGGPGRCAGRVEVYVNGTWGTVCQENWDMSDAAVVCRQLGCGTALAVPGSARFGPGMGPLWPDAGSCAGTEASLWDCPASAQHDCQRGGGAGVVCSEQLSLRLVGSSRRCNGHLEVLYNGTWGRVCANGTSPTTAAAVCWQLGCGNTGNLAAAPTQDPAPAWLAWVGCEEGARSLWQCRSAPW</sequence>
<evidence type="ECO:0000313" key="15">
    <source>
        <dbReference type="Proteomes" id="UP000542434"/>
    </source>
</evidence>
<dbReference type="GO" id="GO:0005576">
    <property type="term" value="C:extracellular region"/>
    <property type="evidence" value="ECO:0007669"/>
    <property type="project" value="UniProtKB-SubCell"/>
</dbReference>
<evidence type="ECO:0000256" key="3">
    <source>
        <dbReference type="ARBA" id="ARBA00022475"/>
    </source>
</evidence>
<organism evidence="14 15">
    <name type="scientific">Ciccaba nigrolineata</name>
    <dbReference type="NCBI Taxonomy" id="1118524"/>
    <lineage>
        <taxon>Eukaryota</taxon>
        <taxon>Metazoa</taxon>
        <taxon>Chordata</taxon>
        <taxon>Craniata</taxon>
        <taxon>Vertebrata</taxon>
        <taxon>Euteleostomi</taxon>
        <taxon>Archelosauria</taxon>
        <taxon>Archosauria</taxon>
        <taxon>Dinosauria</taxon>
        <taxon>Saurischia</taxon>
        <taxon>Theropoda</taxon>
        <taxon>Coelurosauria</taxon>
        <taxon>Aves</taxon>
        <taxon>Neognathae</taxon>
        <taxon>Neoaves</taxon>
        <taxon>Telluraves</taxon>
        <taxon>Strigiformes</taxon>
        <taxon>Strigidae</taxon>
        <taxon>Ciccaba</taxon>
    </lineage>
</organism>
<dbReference type="FunFam" id="3.10.250.10:FF:000009">
    <property type="entry name" value="WC1"/>
    <property type="match status" value="1"/>
</dbReference>
<evidence type="ECO:0000256" key="12">
    <source>
        <dbReference type="PROSITE-ProRule" id="PRU00196"/>
    </source>
</evidence>
<keyword evidence="9" id="KW-0472">Membrane</keyword>
<evidence type="ECO:0000259" key="13">
    <source>
        <dbReference type="PROSITE" id="PS50287"/>
    </source>
</evidence>
<evidence type="ECO:0000256" key="7">
    <source>
        <dbReference type="ARBA" id="ARBA00022737"/>
    </source>
</evidence>
<dbReference type="InterPro" id="IPR036772">
    <property type="entry name" value="SRCR-like_dom_sf"/>
</dbReference>
<keyword evidence="15" id="KW-1185">Reference proteome</keyword>
<protein>
    <submittedName>
        <fullName evidence="14">C163A protein</fullName>
    </submittedName>
</protein>
<feature type="disulfide bond" evidence="12">
    <location>
        <begin position="341"/>
        <end position="405"/>
    </location>
</feature>
<dbReference type="Pfam" id="PF00530">
    <property type="entry name" value="SRCR"/>
    <property type="match status" value="6"/>
</dbReference>
<dbReference type="AlphaFoldDB" id="A0A7K8VGS8"/>
<feature type="disulfide bond" evidence="12">
    <location>
        <begin position="626"/>
        <end position="636"/>
    </location>
</feature>
<evidence type="ECO:0000256" key="2">
    <source>
        <dbReference type="ARBA" id="ARBA00004613"/>
    </source>
</evidence>
<feature type="domain" description="SRCR" evidence="13">
    <location>
        <begin position="213"/>
        <end position="311"/>
    </location>
</feature>
<comment type="caution">
    <text evidence="12">Lacks conserved residue(s) required for the propagation of feature annotation.</text>
</comment>
<keyword evidence="8" id="KW-1133">Transmembrane helix</keyword>
<feature type="non-terminal residue" evidence="14">
    <location>
        <position position="1"/>
    </location>
</feature>
<dbReference type="PANTHER" id="PTHR19331">
    <property type="entry name" value="SCAVENGER RECEPTOR DOMAIN-CONTAINING"/>
    <property type="match status" value="1"/>
</dbReference>
<evidence type="ECO:0000313" key="14">
    <source>
        <dbReference type="EMBL" id="NXF65286.1"/>
    </source>
</evidence>
<feature type="disulfide bond" evidence="12">
    <location>
        <begin position="73"/>
        <end position="83"/>
    </location>
</feature>
<gene>
    <name evidence="14" type="primary">Cd163_1</name>
    <name evidence="14" type="ORF">CICNIG_R10367</name>
</gene>
<evidence type="ECO:0000256" key="1">
    <source>
        <dbReference type="ARBA" id="ARBA00004251"/>
    </source>
</evidence>
<dbReference type="InterPro" id="IPR001190">
    <property type="entry name" value="SRCR"/>
</dbReference>
<feature type="disulfide bond" evidence="12">
    <location>
        <begin position="385"/>
        <end position="395"/>
    </location>
</feature>
<feature type="disulfide bond" evidence="12">
    <location>
        <begin position="354"/>
        <end position="415"/>
    </location>
</feature>
<dbReference type="GO" id="GO:0005886">
    <property type="term" value="C:plasma membrane"/>
    <property type="evidence" value="ECO:0007669"/>
    <property type="project" value="UniProtKB-SubCell"/>
</dbReference>
<evidence type="ECO:0000256" key="9">
    <source>
        <dbReference type="ARBA" id="ARBA00023136"/>
    </source>
</evidence>
<dbReference type="FunFam" id="3.10.250.10:FF:000004">
    <property type="entry name" value="Scavenger receptor cysteine-rich type 1 protein M130"/>
    <property type="match status" value="2"/>
</dbReference>
<keyword evidence="10 12" id="KW-1015">Disulfide bond</keyword>
<keyword evidence="3" id="KW-1003">Cell membrane</keyword>
<dbReference type="PROSITE" id="PS50287">
    <property type="entry name" value="SRCR_2"/>
    <property type="match status" value="6"/>
</dbReference>
<keyword evidence="6" id="KW-0732">Signal</keyword>
<proteinExistence type="predicted"/>
<feature type="domain" description="SRCR" evidence="13">
    <location>
        <begin position="2"/>
        <end position="104"/>
    </location>
</feature>